<protein>
    <submittedName>
        <fullName evidence="6">LysR family transcriptional regulator</fullName>
    </submittedName>
</protein>
<dbReference type="Pfam" id="PF00126">
    <property type="entry name" value="HTH_1"/>
    <property type="match status" value="1"/>
</dbReference>
<dbReference type="InterPro" id="IPR005119">
    <property type="entry name" value="LysR_subst-bd"/>
</dbReference>
<dbReference type="GO" id="GO:0032993">
    <property type="term" value="C:protein-DNA complex"/>
    <property type="evidence" value="ECO:0007669"/>
    <property type="project" value="TreeGrafter"/>
</dbReference>
<dbReference type="AlphaFoldDB" id="A0A895XKJ3"/>
<feature type="domain" description="HTH lysR-type" evidence="5">
    <location>
        <begin position="2"/>
        <end position="59"/>
    </location>
</feature>
<evidence type="ECO:0000313" key="6">
    <source>
        <dbReference type="EMBL" id="QSB04332.1"/>
    </source>
</evidence>
<dbReference type="InterPro" id="IPR036390">
    <property type="entry name" value="WH_DNA-bd_sf"/>
</dbReference>
<gene>
    <name evidence="6" type="ORF">JQS30_11050</name>
</gene>
<reference evidence="6" key="1">
    <citation type="submission" date="2021-02" db="EMBL/GenBank/DDBJ databases">
        <title>Natronoglycomyces albus gen. nov., sp. nov, a haloalkaliphilic actinobacterium from a soda solonchak soil.</title>
        <authorList>
            <person name="Sorokin D.Y."/>
            <person name="Khijniak T.V."/>
            <person name="Zakharycheva A.P."/>
            <person name="Boueva O.V."/>
            <person name="Ariskina E.V."/>
            <person name="Hahnke R.L."/>
            <person name="Bunk B."/>
            <person name="Sproer C."/>
            <person name="Schumann P."/>
            <person name="Evtushenko L.I."/>
            <person name="Kublanov I.V."/>
        </authorList>
    </citation>
    <scope>NUCLEOTIDE SEQUENCE</scope>
    <source>
        <strain evidence="6">DSM 106290</strain>
    </source>
</reference>
<dbReference type="SUPFAM" id="SSF53850">
    <property type="entry name" value="Periplasmic binding protein-like II"/>
    <property type="match status" value="1"/>
</dbReference>
<dbReference type="GO" id="GO:0003700">
    <property type="term" value="F:DNA-binding transcription factor activity"/>
    <property type="evidence" value="ECO:0007669"/>
    <property type="project" value="InterPro"/>
</dbReference>
<keyword evidence="3" id="KW-0238">DNA-binding</keyword>
<name>A0A895XKJ3_9ACTN</name>
<evidence type="ECO:0000256" key="3">
    <source>
        <dbReference type="ARBA" id="ARBA00023125"/>
    </source>
</evidence>
<dbReference type="Gene3D" id="1.10.10.10">
    <property type="entry name" value="Winged helix-like DNA-binding domain superfamily/Winged helix DNA-binding domain"/>
    <property type="match status" value="1"/>
</dbReference>
<dbReference type="InterPro" id="IPR036388">
    <property type="entry name" value="WH-like_DNA-bd_sf"/>
</dbReference>
<dbReference type="EMBL" id="CP070496">
    <property type="protein sequence ID" value="QSB04332.1"/>
    <property type="molecule type" value="Genomic_DNA"/>
</dbReference>
<dbReference type="InterPro" id="IPR000847">
    <property type="entry name" value="LysR_HTH_N"/>
</dbReference>
<keyword evidence="2" id="KW-0805">Transcription regulation</keyword>
<dbReference type="Gene3D" id="3.40.190.10">
    <property type="entry name" value="Periplasmic binding protein-like II"/>
    <property type="match status" value="2"/>
</dbReference>
<dbReference type="Proteomes" id="UP000662939">
    <property type="component" value="Chromosome"/>
</dbReference>
<dbReference type="PROSITE" id="PS50931">
    <property type="entry name" value="HTH_LYSR"/>
    <property type="match status" value="1"/>
</dbReference>
<evidence type="ECO:0000256" key="2">
    <source>
        <dbReference type="ARBA" id="ARBA00023015"/>
    </source>
</evidence>
<evidence type="ECO:0000313" key="7">
    <source>
        <dbReference type="Proteomes" id="UP000662939"/>
    </source>
</evidence>
<evidence type="ECO:0000259" key="5">
    <source>
        <dbReference type="PROSITE" id="PS50931"/>
    </source>
</evidence>
<dbReference type="PANTHER" id="PTHR30346">
    <property type="entry name" value="TRANSCRIPTIONAL DUAL REGULATOR HCAR-RELATED"/>
    <property type="match status" value="1"/>
</dbReference>
<keyword evidence="4" id="KW-0804">Transcription</keyword>
<keyword evidence="7" id="KW-1185">Reference proteome</keyword>
<dbReference type="RefSeq" id="WP_213170329.1">
    <property type="nucleotide sequence ID" value="NZ_CP070496.1"/>
</dbReference>
<dbReference type="Pfam" id="PF03466">
    <property type="entry name" value="LysR_substrate"/>
    <property type="match status" value="1"/>
</dbReference>
<dbReference type="GO" id="GO:0003677">
    <property type="term" value="F:DNA binding"/>
    <property type="evidence" value="ECO:0007669"/>
    <property type="project" value="UniProtKB-KW"/>
</dbReference>
<accession>A0A895XKJ3</accession>
<dbReference type="PANTHER" id="PTHR30346:SF29">
    <property type="entry name" value="LYSR SUBSTRATE-BINDING"/>
    <property type="match status" value="1"/>
</dbReference>
<evidence type="ECO:0000256" key="1">
    <source>
        <dbReference type="ARBA" id="ARBA00009437"/>
    </source>
</evidence>
<sequence length="306" mass="32421">MLDVRRLQLLYEFAARGSIASTASAVSMTASAVSQQLAALEKEAGMALLERTARSAHLTDAGRRLVEHAGTILDAIEAAEADLAALDDDPRGRVTVTAFPTAAVALAAPVVRRLRKHRDLTMVLRQQRTAASSIKQVRSGDIDLALVDDWSGVARSGPQGPLTFHHLGYDPLVVVLPARHREAGEDRLSASQLMGEPWIASPEGEPSRTALERLWRAEGVSAPSVSEFEGLGTILTLVGKGLGVTVAPRMATVSHSGVAVRNLSTPVSGRDIYAVHRTASTQRPAVMAVLQVLHSSAKRLGSASEA</sequence>
<dbReference type="SUPFAM" id="SSF46785">
    <property type="entry name" value="Winged helix' DNA-binding domain"/>
    <property type="match status" value="1"/>
</dbReference>
<comment type="similarity">
    <text evidence="1">Belongs to the LysR transcriptional regulatory family.</text>
</comment>
<proteinExistence type="inferred from homology"/>
<evidence type="ECO:0000256" key="4">
    <source>
        <dbReference type="ARBA" id="ARBA00023163"/>
    </source>
</evidence>
<organism evidence="6 7">
    <name type="scientific">Natronoglycomyces albus</name>
    <dbReference type="NCBI Taxonomy" id="2811108"/>
    <lineage>
        <taxon>Bacteria</taxon>
        <taxon>Bacillati</taxon>
        <taxon>Actinomycetota</taxon>
        <taxon>Actinomycetes</taxon>
        <taxon>Glycomycetales</taxon>
        <taxon>Glycomycetaceae</taxon>
        <taxon>Natronoglycomyces</taxon>
    </lineage>
</organism>
<dbReference type="KEGG" id="nav:JQS30_11050"/>